<dbReference type="RefSeq" id="WP_011509245.1">
    <property type="nucleotide sequence ID" value="NC_007964.1"/>
</dbReference>
<dbReference type="STRING" id="323097.Nham_0653"/>
<dbReference type="AlphaFoldDB" id="Q1QQF6"/>
<reference evidence="2 3" key="1">
    <citation type="submission" date="2006-03" db="EMBL/GenBank/DDBJ databases">
        <title>Complete sequence of chromosome of Nitrobacter hamburgensis X14.</title>
        <authorList>
            <consortium name="US DOE Joint Genome Institute"/>
            <person name="Copeland A."/>
            <person name="Lucas S."/>
            <person name="Lapidus A."/>
            <person name="Barry K."/>
            <person name="Detter J.C."/>
            <person name="Glavina del Rio T."/>
            <person name="Hammon N."/>
            <person name="Israni S."/>
            <person name="Dalin E."/>
            <person name="Tice H."/>
            <person name="Pitluck S."/>
            <person name="Chain P."/>
            <person name="Malfatti S."/>
            <person name="Shin M."/>
            <person name="Vergez L."/>
            <person name="Schmutz J."/>
            <person name="Larimer F."/>
            <person name="Land M."/>
            <person name="Hauser L."/>
            <person name="Kyrpides N."/>
            <person name="Ivanova N."/>
            <person name="Ward B."/>
            <person name="Arp D."/>
            <person name="Klotz M."/>
            <person name="Stein L."/>
            <person name="O'Mullan G."/>
            <person name="Starkenburg S."/>
            <person name="Sayavedra L."/>
            <person name="Poret-Peterson A.T."/>
            <person name="Gentry M.E."/>
            <person name="Bruce D."/>
            <person name="Richardson P."/>
        </authorList>
    </citation>
    <scope>NUCLEOTIDE SEQUENCE [LARGE SCALE GENOMIC DNA]</scope>
    <source>
        <strain evidence="3">DSM 10229 / NCIMB 13809 / X14</strain>
    </source>
</reference>
<keyword evidence="3" id="KW-1185">Reference proteome</keyword>
<dbReference type="Proteomes" id="UP000001953">
    <property type="component" value="Chromosome"/>
</dbReference>
<evidence type="ECO:0000313" key="2">
    <source>
        <dbReference type="EMBL" id="ABE61541.1"/>
    </source>
</evidence>
<evidence type="ECO:0000313" key="3">
    <source>
        <dbReference type="Proteomes" id="UP000001953"/>
    </source>
</evidence>
<evidence type="ECO:0000259" key="1">
    <source>
        <dbReference type="Pfam" id="PF20169"/>
    </source>
</evidence>
<dbReference type="InterPro" id="IPR046667">
    <property type="entry name" value="DUF6537"/>
</dbReference>
<dbReference type="HOGENOM" id="CLU_952089_0_0_5"/>
<dbReference type="eggNOG" id="COG1014">
    <property type="taxonomic scope" value="Bacteria"/>
</dbReference>
<sequence>MNPGVPKAAGALPAIRSIFAAVLGGDDNPMPALPAGLPDRVRPVAAEAVNRLIDYQGPGYAQLYVARLRRFIGRRNVDDAIFADIARLMAVRMAYDDAVRMAQLKLAEAAAGPDVAPDDVRKLRLDELVSSLPERVANPVLRALEYLGWLHLPVIVRFSAANGFGRRRLRIEASLKRWRLSSLRYARERVWVERWLHMIDRSLTKQPAAVAAVVATAEMVQGYGDGYTQSLRDWNLIVDHLVKPTFDGALSCPDLAGAITEARAAVNSDPRQESLKRVIAGIRERAGAGA</sequence>
<dbReference type="EMBL" id="CP000319">
    <property type="protein sequence ID" value="ABE61541.1"/>
    <property type="molecule type" value="Genomic_DNA"/>
</dbReference>
<dbReference type="KEGG" id="nha:Nham_0653"/>
<proteinExistence type="predicted"/>
<organism evidence="2 3">
    <name type="scientific">Nitrobacter hamburgensis (strain DSM 10229 / NCIMB 13809 / X14)</name>
    <dbReference type="NCBI Taxonomy" id="323097"/>
    <lineage>
        <taxon>Bacteria</taxon>
        <taxon>Pseudomonadati</taxon>
        <taxon>Pseudomonadota</taxon>
        <taxon>Alphaproteobacteria</taxon>
        <taxon>Hyphomicrobiales</taxon>
        <taxon>Nitrobacteraceae</taxon>
        <taxon>Nitrobacter</taxon>
    </lineage>
</organism>
<accession>Q1QQF6</accession>
<protein>
    <recommendedName>
        <fullName evidence="1">DUF6537 domain-containing protein</fullName>
    </recommendedName>
</protein>
<dbReference type="Pfam" id="PF20169">
    <property type="entry name" value="DUF6537"/>
    <property type="match status" value="1"/>
</dbReference>
<dbReference type="OrthoDB" id="1490270at2"/>
<name>Q1QQF6_NITHX</name>
<feature type="domain" description="DUF6537" evidence="1">
    <location>
        <begin position="41"/>
        <end position="239"/>
    </location>
</feature>
<gene>
    <name evidence="2" type="ordered locus">Nham_0653</name>
</gene>